<feature type="transmembrane region" description="Helical" evidence="5">
    <location>
        <begin position="196"/>
        <end position="215"/>
    </location>
</feature>
<evidence type="ECO:0000313" key="7">
    <source>
        <dbReference type="EMBL" id="GIH87211.1"/>
    </source>
</evidence>
<evidence type="ECO:0000256" key="1">
    <source>
        <dbReference type="ARBA" id="ARBA00004651"/>
    </source>
</evidence>
<evidence type="ECO:0000256" key="4">
    <source>
        <dbReference type="ARBA" id="ARBA00023136"/>
    </source>
</evidence>
<evidence type="ECO:0000313" key="8">
    <source>
        <dbReference type="Proteomes" id="UP000655044"/>
    </source>
</evidence>
<feature type="transmembrane region" description="Helical" evidence="5">
    <location>
        <begin position="311"/>
        <end position="332"/>
    </location>
</feature>
<evidence type="ECO:0000256" key="5">
    <source>
        <dbReference type="SAM" id="Phobius"/>
    </source>
</evidence>
<dbReference type="Gene3D" id="1.20.1250.20">
    <property type="entry name" value="MFS general substrate transporter like domains"/>
    <property type="match status" value="2"/>
</dbReference>
<dbReference type="GO" id="GO:0005886">
    <property type="term" value="C:plasma membrane"/>
    <property type="evidence" value="ECO:0007669"/>
    <property type="project" value="UniProtKB-SubCell"/>
</dbReference>
<evidence type="ECO:0000256" key="3">
    <source>
        <dbReference type="ARBA" id="ARBA00022989"/>
    </source>
</evidence>
<dbReference type="InterPro" id="IPR051788">
    <property type="entry name" value="MFS_Transporter"/>
</dbReference>
<name>A0A8J3WGV2_PLARO</name>
<dbReference type="GO" id="GO:0022857">
    <property type="term" value="F:transmembrane transporter activity"/>
    <property type="evidence" value="ECO:0007669"/>
    <property type="project" value="InterPro"/>
</dbReference>
<keyword evidence="2 5" id="KW-0812">Transmembrane</keyword>
<dbReference type="SUPFAM" id="SSF103473">
    <property type="entry name" value="MFS general substrate transporter"/>
    <property type="match status" value="1"/>
</dbReference>
<reference evidence="7" key="1">
    <citation type="submission" date="2021-01" db="EMBL/GenBank/DDBJ databases">
        <title>Whole genome shotgun sequence of Planobispora rosea NBRC 15558.</title>
        <authorList>
            <person name="Komaki H."/>
            <person name="Tamura T."/>
        </authorList>
    </citation>
    <scope>NUCLEOTIDE SEQUENCE</scope>
    <source>
        <strain evidence="7">NBRC 15558</strain>
    </source>
</reference>
<dbReference type="Proteomes" id="UP000655044">
    <property type="component" value="Unassembled WGS sequence"/>
</dbReference>
<feature type="transmembrane region" description="Helical" evidence="5">
    <location>
        <begin position="52"/>
        <end position="73"/>
    </location>
</feature>
<dbReference type="EMBL" id="BOOI01000056">
    <property type="protein sequence ID" value="GIH87211.1"/>
    <property type="molecule type" value="Genomic_DNA"/>
</dbReference>
<feature type="transmembrane region" description="Helical" evidence="5">
    <location>
        <begin position="284"/>
        <end position="305"/>
    </location>
</feature>
<feature type="transmembrane region" description="Helical" evidence="5">
    <location>
        <begin position="251"/>
        <end position="272"/>
    </location>
</feature>
<gene>
    <name evidence="7" type="ORF">Pro02_56190</name>
</gene>
<keyword evidence="8" id="KW-1185">Reference proteome</keyword>
<proteinExistence type="predicted"/>
<dbReference type="PANTHER" id="PTHR23514">
    <property type="entry name" value="BYPASS OF STOP CODON PROTEIN 6"/>
    <property type="match status" value="1"/>
</dbReference>
<dbReference type="InterPro" id="IPR011701">
    <property type="entry name" value="MFS"/>
</dbReference>
<dbReference type="AlphaFoldDB" id="A0A8J3WGV2"/>
<evidence type="ECO:0000259" key="6">
    <source>
        <dbReference type="PROSITE" id="PS50850"/>
    </source>
</evidence>
<keyword evidence="4 5" id="KW-0472">Membrane</keyword>
<accession>A0A8J3WGV2</accession>
<dbReference type="InterPro" id="IPR036259">
    <property type="entry name" value="MFS_trans_sf"/>
</dbReference>
<comment type="subcellular location">
    <subcellularLocation>
        <location evidence="1">Cell membrane</location>
        <topology evidence="1">Multi-pass membrane protein</topology>
    </subcellularLocation>
</comment>
<feature type="transmembrane region" description="Helical" evidence="5">
    <location>
        <begin position="94"/>
        <end position="113"/>
    </location>
</feature>
<evidence type="ECO:0000256" key="2">
    <source>
        <dbReference type="ARBA" id="ARBA00022692"/>
    </source>
</evidence>
<organism evidence="7 8">
    <name type="scientific">Planobispora rosea</name>
    <dbReference type="NCBI Taxonomy" id="35762"/>
    <lineage>
        <taxon>Bacteria</taxon>
        <taxon>Bacillati</taxon>
        <taxon>Actinomycetota</taxon>
        <taxon>Actinomycetes</taxon>
        <taxon>Streptosporangiales</taxon>
        <taxon>Streptosporangiaceae</taxon>
        <taxon>Planobispora</taxon>
    </lineage>
</organism>
<dbReference type="Pfam" id="PF07690">
    <property type="entry name" value="MFS_1"/>
    <property type="match status" value="1"/>
</dbReference>
<dbReference type="InterPro" id="IPR020846">
    <property type="entry name" value="MFS_dom"/>
</dbReference>
<keyword evidence="3 5" id="KW-1133">Transmembrane helix</keyword>
<feature type="transmembrane region" description="Helical" evidence="5">
    <location>
        <begin position="161"/>
        <end position="184"/>
    </location>
</feature>
<dbReference type="PROSITE" id="PS50850">
    <property type="entry name" value="MFS"/>
    <property type="match status" value="1"/>
</dbReference>
<comment type="caution">
    <text evidence="7">The sequence shown here is derived from an EMBL/GenBank/DDBJ whole genome shotgun (WGS) entry which is preliminary data.</text>
</comment>
<feature type="transmembrane region" description="Helical" evidence="5">
    <location>
        <begin position="227"/>
        <end position="245"/>
    </location>
</feature>
<sequence>MGFALFCPALAAFVAMPMAARLTHRYGGRSTTRILLVLWCAALPLPSLAPGFGWLCVIFLLYGAAAGMCDVTMNAQGVIVERRLERPIMSGLHGMWSVGCLAGAGVGTVAAQLGVDARLHHGVTALVLLVFGVVLSRTLLDTWPEPGEKTPPRFTVPPRTVLAIGAVGFCATFAEGASQSWAAVYVKNVTGGGEGVAAACYALFSLSMAAARLSGDSIVRRLGPVTAVRAGGLLATAGTVLVAIARTPFLAITGFVLLGLGVAVIAPLAFTAGGNATPEPGQGVAGIATFTYLSSLIAPAVTGWIAHATSLPATFGLIAAVTLTGALLAGALRPRTAPHVPGTAGLLRSGRS</sequence>
<protein>
    <submittedName>
        <fullName evidence="7">MFS transporter</fullName>
    </submittedName>
</protein>
<feature type="domain" description="Major facilitator superfamily (MFS) profile" evidence="6">
    <location>
        <begin position="160"/>
        <end position="352"/>
    </location>
</feature>
<dbReference type="CDD" id="cd17393">
    <property type="entry name" value="MFS_MosC_like"/>
    <property type="match status" value="1"/>
</dbReference>
<dbReference type="PANTHER" id="PTHR23514:SF13">
    <property type="entry name" value="INNER MEMBRANE PROTEIN YBJJ"/>
    <property type="match status" value="1"/>
</dbReference>
<feature type="transmembrane region" description="Helical" evidence="5">
    <location>
        <begin position="119"/>
        <end position="140"/>
    </location>
</feature>